<dbReference type="GO" id="GO:0008080">
    <property type="term" value="F:N-acetyltransferase activity"/>
    <property type="evidence" value="ECO:0007669"/>
    <property type="project" value="TreeGrafter"/>
</dbReference>
<dbReference type="Pfam" id="PF00583">
    <property type="entry name" value="Acetyltransf_1"/>
    <property type="match status" value="1"/>
</dbReference>
<sequence>MGSNDIYMIEWAKPSDLSEILSFLRENFDKEETVLNSIKNNNSLTEDDLNEMWNDHERLIKTIFEFSPCLLALDKSTKKIIGANLMIVSRNLKSNDRPGGVDEVFNDNPPVTKLMKQYFDCFSEIEEKAELHLNFPNANAAVEFYAVAVDRNYRKMGIATGLMKEGVTFARNTFQDSGFVFGICTSIFSKKAIQKVGLESVFEVDLLEYKDDSGRPIYQDTAPHNTVSLMALEL</sequence>
<dbReference type="Gene3D" id="3.40.630.30">
    <property type="match status" value="1"/>
</dbReference>
<dbReference type="OMA" id="SPCIIAI"/>
<name>A0A154PAI3_DUFNO</name>
<evidence type="ECO:0000313" key="2">
    <source>
        <dbReference type="EMBL" id="KZC08851.1"/>
    </source>
</evidence>
<proteinExistence type="predicted"/>
<dbReference type="Proteomes" id="UP000076502">
    <property type="component" value="Unassembled WGS sequence"/>
</dbReference>
<keyword evidence="3" id="KW-1185">Reference proteome</keyword>
<keyword evidence="2" id="KW-0808">Transferase</keyword>
<feature type="domain" description="N-acetyltransferase" evidence="1">
    <location>
        <begin position="138"/>
        <end position="172"/>
    </location>
</feature>
<evidence type="ECO:0000259" key="1">
    <source>
        <dbReference type="Pfam" id="PF00583"/>
    </source>
</evidence>
<dbReference type="PANTHER" id="PTHR20905">
    <property type="entry name" value="N-ACETYLTRANSFERASE-RELATED"/>
    <property type="match status" value="1"/>
</dbReference>
<evidence type="ECO:0000313" key="3">
    <source>
        <dbReference type="Proteomes" id="UP000076502"/>
    </source>
</evidence>
<dbReference type="AlphaFoldDB" id="A0A154PAI3"/>
<protein>
    <submittedName>
        <fullName evidence="2">Dopamine N-acetyltransferase</fullName>
    </submittedName>
</protein>
<dbReference type="OrthoDB" id="2115692at2759"/>
<dbReference type="SUPFAM" id="SSF55729">
    <property type="entry name" value="Acyl-CoA N-acyltransferases (Nat)"/>
    <property type="match status" value="1"/>
</dbReference>
<reference evidence="2 3" key="1">
    <citation type="submission" date="2015-07" db="EMBL/GenBank/DDBJ databases">
        <title>The genome of Dufourea novaeangliae.</title>
        <authorList>
            <person name="Pan H."/>
            <person name="Kapheim K."/>
        </authorList>
    </citation>
    <scope>NUCLEOTIDE SEQUENCE [LARGE SCALE GENOMIC DNA]</scope>
    <source>
        <strain evidence="2">0120121106</strain>
        <tissue evidence="2">Whole body</tissue>
    </source>
</reference>
<dbReference type="InterPro" id="IPR016181">
    <property type="entry name" value="Acyl_CoA_acyltransferase"/>
</dbReference>
<dbReference type="EMBL" id="KQ434857">
    <property type="protein sequence ID" value="KZC08851.1"/>
    <property type="molecule type" value="Genomic_DNA"/>
</dbReference>
<accession>A0A154PAI3</accession>
<dbReference type="InterPro" id="IPR000182">
    <property type="entry name" value="GNAT_dom"/>
</dbReference>
<dbReference type="PANTHER" id="PTHR20905:SF1">
    <property type="entry name" value="AT07410P-RELATED"/>
    <property type="match status" value="1"/>
</dbReference>
<dbReference type="CDD" id="cd04301">
    <property type="entry name" value="NAT_SF"/>
    <property type="match status" value="1"/>
</dbReference>
<gene>
    <name evidence="2" type="ORF">WN55_11354</name>
</gene>
<organism evidence="2 3">
    <name type="scientific">Dufourea novaeangliae</name>
    <name type="common">Sweat bee</name>
    <dbReference type="NCBI Taxonomy" id="178035"/>
    <lineage>
        <taxon>Eukaryota</taxon>
        <taxon>Metazoa</taxon>
        <taxon>Ecdysozoa</taxon>
        <taxon>Arthropoda</taxon>
        <taxon>Hexapoda</taxon>
        <taxon>Insecta</taxon>
        <taxon>Pterygota</taxon>
        <taxon>Neoptera</taxon>
        <taxon>Endopterygota</taxon>
        <taxon>Hymenoptera</taxon>
        <taxon>Apocrita</taxon>
        <taxon>Aculeata</taxon>
        <taxon>Apoidea</taxon>
        <taxon>Anthophila</taxon>
        <taxon>Halictidae</taxon>
        <taxon>Rophitinae</taxon>
        <taxon>Dufourea</taxon>
    </lineage>
</organism>